<evidence type="ECO:0000256" key="1">
    <source>
        <dbReference type="SAM" id="MobiDB-lite"/>
    </source>
</evidence>
<dbReference type="HOGENOM" id="CLU_1660778_0_0_1"/>
<name>A0A0D1W8N4_9EURO</name>
<dbReference type="EMBL" id="KN846951">
    <property type="protein sequence ID" value="KIV85105.1"/>
    <property type="molecule type" value="Genomic_DNA"/>
</dbReference>
<feature type="compositionally biased region" description="Low complexity" evidence="1">
    <location>
        <begin position="10"/>
        <end position="22"/>
    </location>
</feature>
<evidence type="ECO:0000313" key="3">
    <source>
        <dbReference type="Proteomes" id="UP000053599"/>
    </source>
</evidence>
<reference evidence="2 3" key="1">
    <citation type="submission" date="2015-01" db="EMBL/GenBank/DDBJ databases">
        <title>The Genome Sequence of Exophiala sideris CBS121828.</title>
        <authorList>
            <consortium name="The Broad Institute Genomics Platform"/>
            <person name="Cuomo C."/>
            <person name="de Hoog S."/>
            <person name="Gorbushina A."/>
            <person name="Stielow B."/>
            <person name="Teixiera M."/>
            <person name="Abouelleil A."/>
            <person name="Chapman S.B."/>
            <person name="Priest M."/>
            <person name="Young S.K."/>
            <person name="Wortman J."/>
            <person name="Nusbaum C."/>
            <person name="Birren B."/>
        </authorList>
    </citation>
    <scope>NUCLEOTIDE SEQUENCE [LARGE SCALE GENOMIC DNA]</scope>
    <source>
        <strain evidence="2 3">CBS 121828</strain>
    </source>
</reference>
<dbReference type="Proteomes" id="UP000053599">
    <property type="component" value="Unassembled WGS sequence"/>
</dbReference>
<feature type="region of interest" description="Disordered" evidence="1">
    <location>
        <begin position="1"/>
        <end position="22"/>
    </location>
</feature>
<accession>A0A0D1W8N4</accession>
<proteinExistence type="predicted"/>
<sequence>MTVPLPGDCGTTRATRTARSSHGSAEAIVCHHTCTSFWSAKLPMAERRPCGPRSARLHQMQQGPSIVRPGCPYPKHDVKWASVGSTLARSIVSRRSTPPICRLWVPKVYSSQFTCVEQGQGSVGWRRVQLLLRNLTLCRSRLPRKDREIHDGKTFCFIS</sequence>
<dbReference type="AlphaFoldDB" id="A0A0D1W8N4"/>
<protein>
    <submittedName>
        <fullName evidence="2">Uncharacterized protein</fullName>
    </submittedName>
</protein>
<gene>
    <name evidence="2" type="ORF">PV11_00840</name>
</gene>
<organism evidence="2 3">
    <name type="scientific">Exophiala sideris</name>
    <dbReference type="NCBI Taxonomy" id="1016849"/>
    <lineage>
        <taxon>Eukaryota</taxon>
        <taxon>Fungi</taxon>
        <taxon>Dikarya</taxon>
        <taxon>Ascomycota</taxon>
        <taxon>Pezizomycotina</taxon>
        <taxon>Eurotiomycetes</taxon>
        <taxon>Chaetothyriomycetidae</taxon>
        <taxon>Chaetothyriales</taxon>
        <taxon>Herpotrichiellaceae</taxon>
        <taxon>Exophiala</taxon>
    </lineage>
</organism>
<evidence type="ECO:0000313" key="2">
    <source>
        <dbReference type="EMBL" id="KIV85105.1"/>
    </source>
</evidence>